<accession>A0ABT6S6V0</accession>
<organism evidence="3 4">
    <name type="scientific">Streptomyces cavernicola</name>
    <dbReference type="NCBI Taxonomy" id="3043613"/>
    <lineage>
        <taxon>Bacteria</taxon>
        <taxon>Bacillati</taxon>
        <taxon>Actinomycetota</taxon>
        <taxon>Actinomycetes</taxon>
        <taxon>Kitasatosporales</taxon>
        <taxon>Streptomycetaceae</taxon>
        <taxon>Streptomyces</taxon>
    </lineage>
</organism>
<evidence type="ECO:0000313" key="3">
    <source>
        <dbReference type="EMBL" id="MDI3403821.1"/>
    </source>
</evidence>
<protein>
    <submittedName>
        <fullName evidence="3">M23 family metallopeptidase</fullName>
        <ecNumber evidence="3">3.4.-.-</ecNumber>
    </submittedName>
</protein>
<dbReference type="InterPro" id="IPR011055">
    <property type="entry name" value="Dup_hybrid_motif"/>
</dbReference>
<feature type="region of interest" description="Disordered" evidence="1">
    <location>
        <begin position="1"/>
        <end position="39"/>
    </location>
</feature>
<dbReference type="Proteomes" id="UP001223978">
    <property type="component" value="Unassembled WGS sequence"/>
</dbReference>
<dbReference type="SUPFAM" id="SSF51261">
    <property type="entry name" value="Duplicated hybrid motif"/>
    <property type="match status" value="1"/>
</dbReference>
<dbReference type="InterPro" id="IPR016047">
    <property type="entry name" value="M23ase_b-sheet_dom"/>
</dbReference>
<dbReference type="RefSeq" id="WP_282541765.1">
    <property type="nucleotide sequence ID" value="NZ_JASCIQ010000006.1"/>
</dbReference>
<sequence length="327" mass="34344">MSPQVSDHSSAAQQPTPATPATAVTPATPGDGPAPPTATRRRALGLAAGLLGAGTLGFRLPVPESALREPVDVSALTGGCGAFYDPEYEDLLAAVDESRFLPADWELRDPGLAGACADPADPAIQDRQAGWGPATDRDWAHEAAPDGPWSWTGGDAGRWPDERSLCPAESAGSAGSFESAAGPEAAGAPAAGRPWARPLTRSYRITTGYRVRGDWIAGYHTGVDLAVPQGTPVWSVAAGVVVLARWSGAYGRAVTIRMRDGRYVLYAHLSRINVREGARVHAGQRVAYSGNTGRSTGPHLHLEIRARRGYGSDINPITYLAKRGIKI</sequence>
<keyword evidence="3" id="KW-0378">Hydrolase</keyword>
<feature type="compositionally biased region" description="Low complexity" evidence="1">
    <location>
        <begin position="167"/>
        <end position="192"/>
    </location>
</feature>
<gene>
    <name evidence="3" type="ORF">QIS96_08290</name>
</gene>
<feature type="domain" description="M23ase beta-sheet core" evidence="2">
    <location>
        <begin position="219"/>
        <end position="312"/>
    </location>
</feature>
<feature type="compositionally biased region" description="Low complexity" evidence="1">
    <location>
        <begin position="11"/>
        <end position="31"/>
    </location>
</feature>
<evidence type="ECO:0000313" key="4">
    <source>
        <dbReference type="Proteomes" id="UP001223978"/>
    </source>
</evidence>
<dbReference type="PANTHER" id="PTHR21666">
    <property type="entry name" value="PEPTIDASE-RELATED"/>
    <property type="match status" value="1"/>
</dbReference>
<name>A0ABT6S6V0_9ACTN</name>
<feature type="compositionally biased region" description="Polar residues" evidence="1">
    <location>
        <begin position="1"/>
        <end position="10"/>
    </location>
</feature>
<dbReference type="EMBL" id="JASCIQ010000006">
    <property type="protein sequence ID" value="MDI3403821.1"/>
    <property type="molecule type" value="Genomic_DNA"/>
</dbReference>
<dbReference type="Pfam" id="PF01551">
    <property type="entry name" value="Peptidase_M23"/>
    <property type="match status" value="1"/>
</dbReference>
<feature type="compositionally biased region" description="Basic and acidic residues" evidence="1">
    <location>
        <begin position="135"/>
        <end position="144"/>
    </location>
</feature>
<dbReference type="PANTHER" id="PTHR21666:SF270">
    <property type="entry name" value="MUREIN HYDROLASE ACTIVATOR ENVC"/>
    <property type="match status" value="1"/>
</dbReference>
<dbReference type="GO" id="GO:0016787">
    <property type="term" value="F:hydrolase activity"/>
    <property type="evidence" value="ECO:0007669"/>
    <property type="project" value="UniProtKB-KW"/>
</dbReference>
<dbReference type="EC" id="3.4.-.-" evidence="3"/>
<feature type="region of interest" description="Disordered" evidence="1">
    <location>
        <begin position="117"/>
        <end position="193"/>
    </location>
</feature>
<comment type="caution">
    <text evidence="3">The sequence shown here is derived from an EMBL/GenBank/DDBJ whole genome shotgun (WGS) entry which is preliminary data.</text>
</comment>
<dbReference type="CDD" id="cd12797">
    <property type="entry name" value="M23_peptidase"/>
    <property type="match status" value="1"/>
</dbReference>
<dbReference type="Gene3D" id="2.70.70.10">
    <property type="entry name" value="Glucose Permease (Domain IIA)"/>
    <property type="match status" value="1"/>
</dbReference>
<reference evidence="3 4" key="1">
    <citation type="submission" date="2023-05" db="EMBL/GenBank/DDBJ databases">
        <title>Draft genome sequence of Streptomyces sp. B-S-A6 isolated from a cave soil in Thailand.</title>
        <authorList>
            <person name="Chamroensaksri N."/>
            <person name="Muangham S."/>
        </authorList>
    </citation>
    <scope>NUCLEOTIDE SEQUENCE [LARGE SCALE GENOMIC DNA]</scope>
    <source>
        <strain evidence="3 4">B-S-A6</strain>
    </source>
</reference>
<evidence type="ECO:0000259" key="2">
    <source>
        <dbReference type="Pfam" id="PF01551"/>
    </source>
</evidence>
<proteinExistence type="predicted"/>
<dbReference type="InterPro" id="IPR050570">
    <property type="entry name" value="Cell_wall_metabolism_enzyme"/>
</dbReference>
<evidence type="ECO:0000256" key="1">
    <source>
        <dbReference type="SAM" id="MobiDB-lite"/>
    </source>
</evidence>
<keyword evidence="4" id="KW-1185">Reference proteome</keyword>